<dbReference type="Pfam" id="PF12833">
    <property type="entry name" value="HTH_18"/>
    <property type="match status" value="1"/>
</dbReference>
<dbReference type="GO" id="GO:0003700">
    <property type="term" value="F:DNA-binding transcription factor activity"/>
    <property type="evidence" value="ECO:0007669"/>
    <property type="project" value="InterPro"/>
</dbReference>
<comment type="caution">
    <text evidence="5">The sequence shown here is derived from an EMBL/GenBank/DDBJ whole genome shotgun (WGS) entry which is preliminary data.</text>
</comment>
<accession>A0A7W7WXS7</accession>
<proteinExistence type="predicted"/>
<dbReference type="InterPro" id="IPR037923">
    <property type="entry name" value="HTH-like"/>
</dbReference>
<dbReference type="Pfam" id="PF02311">
    <property type="entry name" value="AraC_binding"/>
    <property type="match status" value="1"/>
</dbReference>
<dbReference type="EMBL" id="JACHJS010000001">
    <property type="protein sequence ID" value="MBB4966963.1"/>
    <property type="molecule type" value="Genomic_DNA"/>
</dbReference>
<dbReference type="InterPro" id="IPR009057">
    <property type="entry name" value="Homeodomain-like_sf"/>
</dbReference>
<keyword evidence="3" id="KW-0804">Transcription</keyword>
<keyword evidence="1" id="KW-0805">Transcription regulation</keyword>
<protein>
    <submittedName>
        <fullName evidence="5">AraC-like DNA-binding protein</fullName>
    </submittedName>
</protein>
<evidence type="ECO:0000313" key="6">
    <source>
        <dbReference type="Proteomes" id="UP000542674"/>
    </source>
</evidence>
<evidence type="ECO:0000256" key="2">
    <source>
        <dbReference type="ARBA" id="ARBA00023125"/>
    </source>
</evidence>
<dbReference type="InterPro" id="IPR003313">
    <property type="entry name" value="AraC-bd"/>
</dbReference>
<dbReference type="SUPFAM" id="SSF51215">
    <property type="entry name" value="Regulatory protein AraC"/>
    <property type="match status" value="1"/>
</dbReference>
<dbReference type="PANTHER" id="PTHR46796:SF2">
    <property type="entry name" value="TRANSCRIPTIONAL REGULATORY PROTEIN"/>
    <property type="match status" value="1"/>
</dbReference>
<dbReference type="SUPFAM" id="SSF46689">
    <property type="entry name" value="Homeodomain-like"/>
    <property type="match status" value="1"/>
</dbReference>
<dbReference type="SMART" id="SM00342">
    <property type="entry name" value="HTH_ARAC"/>
    <property type="match status" value="1"/>
</dbReference>
<evidence type="ECO:0000259" key="4">
    <source>
        <dbReference type="PROSITE" id="PS01124"/>
    </source>
</evidence>
<dbReference type="PROSITE" id="PS01124">
    <property type="entry name" value="HTH_ARAC_FAMILY_2"/>
    <property type="match status" value="1"/>
</dbReference>
<evidence type="ECO:0000256" key="1">
    <source>
        <dbReference type="ARBA" id="ARBA00023015"/>
    </source>
</evidence>
<dbReference type="AlphaFoldDB" id="A0A7W7WXS7"/>
<dbReference type="Gene3D" id="1.10.10.60">
    <property type="entry name" value="Homeodomain-like"/>
    <property type="match status" value="1"/>
</dbReference>
<keyword evidence="2 5" id="KW-0238">DNA-binding</keyword>
<reference evidence="5 6" key="1">
    <citation type="submission" date="2020-08" db="EMBL/GenBank/DDBJ databases">
        <title>Sequencing the genomes of 1000 actinobacteria strains.</title>
        <authorList>
            <person name="Klenk H.-P."/>
        </authorList>
    </citation>
    <scope>NUCLEOTIDE SEQUENCE [LARGE SCALE GENOMIC DNA]</scope>
    <source>
        <strain evidence="5 6">DSM 45084</strain>
    </source>
</reference>
<dbReference type="InterPro" id="IPR018060">
    <property type="entry name" value="HTH_AraC"/>
</dbReference>
<organism evidence="5 6">
    <name type="scientific">Saccharothrix violaceirubra</name>
    <dbReference type="NCBI Taxonomy" id="413306"/>
    <lineage>
        <taxon>Bacteria</taxon>
        <taxon>Bacillati</taxon>
        <taxon>Actinomycetota</taxon>
        <taxon>Actinomycetes</taxon>
        <taxon>Pseudonocardiales</taxon>
        <taxon>Pseudonocardiaceae</taxon>
        <taxon>Saccharothrix</taxon>
    </lineage>
</organism>
<sequence>MACRLTFGGGARGIERLAAALVDEAFSPHRHDTYAIGLTLAGVQTFRYRGEQRFCLPGQWHVLHPDEVHDGAPGTGEGFGYRIFYLDPALVQAALGGRPLPFVADPVLDAPPLGAALAHHLHDLDRPLDDLEAAEITALAADLLVAHGGPARGRVDLAAVTAVRELLVDDPTTRHRAAELERVSGLDRWSLARQFRLAFGTSPTRFRTARQLDVARAALLDGSSPADAALSAGFADQSHLTRMFGRAFGLPPAAWVRAVSADRVEHGDDVVTAATVGDGVGHQRVAHVEQW</sequence>
<dbReference type="InterPro" id="IPR050204">
    <property type="entry name" value="AraC_XylS_family_regulators"/>
</dbReference>
<gene>
    <name evidence="5" type="ORF">F4559_004322</name>
</gene>
<name>A0A7W7WXS7_9PSEU</name>
<dbReference type="GO" id="GO:0043565">
    <property type="term" value="F:sequence-specific DNA binding"/>
    <property type="evidence" value="ECO:0007669"/>
    <property type="project" value="InterPro"/>
</dbReference>
<dbReference type="Proteomes" id="UP000542674">
    <property type="component" value="Unassembled WGS sequence"/>
</dbReference>
<evidence type="ECO:0000313" key="5">
    <source>
        <dbReference type="EMBL" id="MBB4966963.1"/>
    </source>
</evidence>
<evidence type="ECO:0000256" key="3">
    <source>
        <dbReference type="ARBA" id="ARBA00023163"/>
    </source>
</evidence>
<dbReference type="PANTHER" id="PTHR46796">
    <property type="entry name" value="HTH-TYPE TRANSCRIPTIONAL ACTIVATOR RHAS-RELATED"/>
    <property type="match status" value="1"/>
</dbReference>
<keyword evidence="6" id="KW-1185">Reference proteome</keyword>
<feature type="domain" description="HTH araC/xylS-type" evidence="4">
    <location>
        <begin position="161"/>
        <end position="258"/>
    </location>
</feature>